<reference evidence="1" key="1">
    <citation type="journal article" date="2021" name="Proc. Natl. Acad. Sci. U.S.A.">
        <title>A Catalog of Tens of Thousands of Viruses from Human Metagenomes Reveals Hidden Associations with Chronic Diseases.</title>
        <authorList>
            <person name="Tisza M.J."/>
            <person name="Buck C.B."/>
        </authorList>
    </citation>
    <scope>NUCLEOTIDE SEQUENCE</scope>
    <source>
        <strain evidence="1">Ct8MV80</strain>
    </source>
</reference>
<organism evidence="1">
    <name type="scientific">virus sp. ct8MV80</name>
    <dbReference type="NCBI Taxonomy" id="2826793"/>
    <lineage>
        <taxon>Viruses</taxon>
    </lineage>
</organism>
<evidence type="ECO:0000313" key="1">
    <source>
        <dbReference type="EMBL" id="DAE27294.1"/>
    </source>
</evidence>
<name>A0A8S5R7B7_9VIRU</name>
<protein>
    <submittedName>
        <fullName evidence="1">Terminase large subunit</fullName>
    </submittedName>
</protein>
<dbReference type="EMBL" id="BK015835">
    <property type="protein sequence ID" value="DAE27294.1"/>
    <property type="molecule type" value="Genomic_DNA"/>
</dbReference>
<proteinExistence type="predicted"/>
<sequence>MYNGSTINTLNSVIKNIVGIRSNFSVYDEAGKIDRTFFALSRPFTAQDTNFITGDGINTDIYPRQLPNKKLLLSSAEGIDSELFDQYKMAFEKMLLGDPNYFVCDISCEFSLHPFMNGKPMKPLIT</sequence>
<accession>A0A8S5R7B7</accession>